<sequence length="71" mass="7442">MTSQPMPSNQDTSHGLLVALLMHLGGSADLPLSAFESDAMGGLQGEFHAVKIDPLDSTTIRLSVVPREPGV</sequence>
<dbReference type="EMBL" id="JBHSOD010000044">
    <property type="protein sequence ID" value="MFC5888709.1"/>
    <property type="molecule type" value="Genomic_DNA"/>
</dbReference>
<dbReference type="Proteomes" id="UP001596067">
    <property type="component" value="Unassembled WGS sequence"/>
</dbReference>
<keyword evidence="2" id="KW-1185">Reference proteome</keyword>
<dbReference type="RefSeq" id="WP_345330333.1">
    <property type="nucleotide sequence ID" value="NZ_BAAAVH010000111.1"/>
</dbReference>
<proteinExistence type="predicted"/>
<protein>
    <submittedName>
        <fullName evidence="1">PRL2-19</fullName>
    </submittedName>
</protein>
<name>A0ABW1F693_9ACTN</name>
<evidence type="ECO:0000313" key="2">
    <source>
        <dbReference type="Proteomes" id="UP001596067"/>
    </source>
</evidence>
<reference evidence="2" key="1">
    <citation type="journal article" date="2019" name="Int. J. Syst. Evol. Microbiol.">
        <title>The Global Catalogue of Microorganisms (GCM) 10K type strain sequencing project: providing services to taxonomists for standard genome sequencing and annotation.</title>
        <authorList>
            <consortium name="The Broad Institute Genomics Platform"/>
            <consortium name="The Broad Institute Genome Sequencing Center for Infectious Disease"/>
            <person name="Wu L."/>
            <person name="Ma J."/>
        </authorList>
    </citation>
    <scope>NUCLEOTIDE SEQUENCE [LARGE SCALE GENOMIC DNA]</scope>
    <source>
        <strain evidence="2">CGMCC 4.1469</strain>
    </source>
</reference>
<evidence type="ECO:0000313" key="1">
    <source>
        <dbReference type="EMBL" id="MFC5888709.1"/>
    </source>
</evidence>
<accession>A0ABW1F693</accession>
<comment type="caution">
    <text evidence="1">The sequence shown here is derived from an EMBL/GenBank/DDBJ whole genome shotgun (WGS) entry which is preliminary data.</text>
</comment>
<gene>
    <name evidence="1" type="ORF">ACFP0N_27455</name>
</gene>
<organism evidence="1 2">
    <name type="scientific">Kitasatospora aburaviensis</name>
    <dbReference type="NCBI Taxonomy" id="67265"/>
    <lineage>
        <taxon>Bacteria</taxon>
        <taxon>Bacillati</taxon>
        <taxon>Actinomycetota</taxon>
        <taxon>Actinomycetes</taxon>
        <taxon>Kitasatosporales</taxon>
        <taxon>Streptomycetaceae</taxon>
        <taxon>Kitasatospora</taxon>
    </lineage>
</organism>